<dbReference type="InterPro" id="IPR029063">
    <property type="entry name" value="SAM-dependent_MTases_sf"/>
</dbReference>
<feature type="region of interest" description="Disordered" evidence="10">
    <location>
        <begin position="86"/>
        <end position="111"/>
    </location>
</feature>
<keyword evidence="4 9" id="KW-0949">S-adenosyl-L-methionine</keyword>
<evidence type="ECO:0000256" key="10">
    <source>
        <dbReference type="SAM" id="MobiDB-lite"/>
    </source>
</evidence>
<proteinExistence type="inferred from homology"/>
<evidence type="ECO:0000313" key="11">
    <source>
        <dbReference type="EMBL" id="CAD7232221.1"/>
    </source>
</evidence>
<dbReference type="SUPFAM" id="SSF53335">
    <property type="entry name" value="S-adenosyl-L-methionine-dependent methyltransferases"/>
    <property type="match status" value="2"/>
</dbReference>
<dbReference type="PANTHER" id="PTHR10631:SF3">
    <property type="entry name" value="TRNA (GUANINE(26)-N(2))-DIMETHYLTRANSFERASE"/>
    <property type="match status" value="1"/>
</dbReference>
<dbReference type="InterPro" id="IPR002905">
    <property type="entry name" value="Trm1"/>
</dbReference>
<evidence type="ECO:0000256" key="2">
    <source>
        <dbReference type="ARBA" id="ARBA00022603"/>
    </source>
</evidence>
<dbReference type="EC" id="2.1.1.216" evidence="7"/>
<accession>A0A7R8WNP2</accession>
<name>A0A7R8WNP2_9CRUS</name>
<keyword evidence="6 9" id="KW-0694">RNA-binding</keyword>
<protein>
    <recommendedName>
        <fullName evidence="7">tRNA (guanine(26)-N(2))-dimethyltransferase</fullName>
        <ecNumber evidence="7">2.1.1.216</ecNumber>
    </recommendedName>
</protein>
<evidence type="ECO:0000256" key="9">
    <source>
        <dbReference type="PROSITE-ProRule" id="PRU00958"/>
    </source>
</evidence>
<keyword evidence="2 9" id="KW-0489">Methyltransferase</keyword>
<dbReference type="GO" id="GO:0160104">
    <property type="term" value="F:tRNA (guanine(26)-N2)-dimethyltransferase activity"/>
    <property type="evidence" value="ECO:0007669"/>
    <property type="project" value="UniProtKB-EC"/>
</dbReference>
<dbReference type="Gene3D" id="3.40.50.150">
    <property type="entry name" value="Vaccinia Virus protein VP39"/>
    <property type="match status" value="2"/>
</dbReference>
<dbReference type="EMBL" id="OB664386">
    <property type="protein sequence ID" value="CAD7232221.1"/>
    <property type="molecule type" value="Genomic_DNA"/>
</dbReference>
<evidence type="ECO:0000256" key="1">
    <source>
        <dbReference type="ARBA" id="ARBA00022555"/>
    </source>
</evidence>
<evidence type="ECO:0000256" key="8">
    <source>
        <dbReference type="ARBA" id="ARBA00051897"/>
    </source>
</evidence>
<dbReference type="GO" id="GO:0000049">
    <property type="term" value="F:tRNA binding"/>
    <property type="evidence" value="ECO:0007669"/>
    <property type="project" value="UniProtKB-UniRule"/>
</dbReference>
<comment type="similarity">
    <text evidence="9">Belongs to the class I-like SAM-binding methyltransferase superfamily. Trm1 family.</text>
</comment>
<dbReference type="PANTHER" id="PTHR10631">
    <property type="entry name" value="N 2 ,N 2 -DIMETHYLGUANOSINE TRNA METHYLTRANSFERASE"/>
    <property type="match status" value="1"/>
</dbReference>
<comment type="catalytic activity">
    <reaction evidence="8">
        <text>guanosine(26) in tRNA + 2 S-adenosyl-L-methionine = N(2)-dimethylguanosine(26) in tRNA + 2 S-adenosyl-L-homocysteine + 2 H(+)</text>
        <dbReference type="Rhea" id="RHEA:43140"/>
        <dbReference type="Rhea" id="RHEA-COMP:10359"/>
        <dbReference type="Rhea" id="RHEA-COMP:10360"/>
        <dbReference type="ChEBI" id="CHEBI:15378"/>
        <dbReference type="ChEBI" id="CHEBI:57856"/>
        <dbReference type="ChEBI" id="CHEBI:59789"/>
        <dbReference type="ChEBI" id="CHEBI:74269"/>
        <dbReference type="ChEBI" id="CHEBI:74513"/>
        <dbReference type="EC" id="2.1.1.216"/>
    </reaction>
</comment>
<dbReference type="OrthoDB" id="6349953at2759"/>
<evidence type="ECO:0000256" key="3">
    <source>
        <dbReference type="ARBA" id="ARBA00022679"/>
    </source>
</evidence>
<dbReference type="AlphaFoldDB" id="A0A7R8WNP2"/>
<evidence type="ECO:0000256" key="7">
    <source>
        <dbReference type="ARBA" id="ARBA00039099"/>
    </source>
</evidence>
<reference evidence="11" key="1">
    <citation type="submission" date="2020-11" db="EMBL/GenBank/DDBJ databases">
        <authorList>
            <person name="Tran Van P."/>
        </authorList>
    </citation>
    <scope>NUCLEOTIDE SEQUENCE</scope>
</reference>
<evidence type="ECO:0000256" key="4">
    <source>
        <dbReference type="ARBA" id="ARBA00022691"/>
    </source>
</evidence>
<dbReference type="PROSITE" id="PS51626">
    <property type="entry name" value="SAM_MT_TRM1"/>
    <property type="match status" value="1"/>
</dbReference>
<dbReference type="GO" id="GO:0002940">
    <property type="term" value="P:tRNA N2-guanine methylation"/>
    <property type="evidence" value="ECO:0007669"/>
    <property type="project" value="TreeGrafter"/>
</dbReference>
<dbReference type="GO" id="GO:0005634">
    <property type="term" value="C:nucleus"/>
    <property type="evidence" value="ECO:0007669"/>
    <property type="project" value="TreeGrafter"/>
</dbReference>
<sequence length="299" mass="33101">MGESVVEPVPSPKSEEGRTIREGSCEREEGRTIREGSCEREEGRTIREGSCELVHEPGEKVFYNPVQEFNRDITILAVRTFSRVLSKEKRTRPHHPQEQKDSSNPVTSEPASDGIRLLEALSASGLRAIRIAKEVPGNRRAFTVVDLDPYGTPAPFLDSAVQAVQPGGLLCVTATDMAILCGNAPEKCLSVYGALSVKRGACHEICRLESPHSEAPRSGDLDTPVLRKGEPTNSCDASTVATHRMAVLYALRILLRCLESHANRYGRFIEPLLCLRVDFYVRLFLRIQYSPSQAKRSGR</sequence>
<keyword evidence="1 9" id="KW-0820">tRNA-binding</keyword>
<keyword evidence="3 9" id="KW-0808">Transferase</keyword>
<feature type="compositionally biased region" description="Basic and acidic residues" evidence="10">
    <location>
        <begin position="13"/>
        <end position="44"/>
    </location>
</feature>
<feature type="region of interest" description="Disordered" evidence="10">
    <location>
        <begin position="1"/>
        <end position="44"/>
    </location>
</feature>
<organism evidence="11">
    <name type="scientific">Cyprideis torosa</name>
    <dbReference type="NCBI Taxonomy" id="163714"/>
    <lineage>
        <taxon>Eukaryota</taxon>
        <taxon>Metazoa</taxon>
        <taxon>Ecdysozoa</taxon>
        <taxon>Arthropoda</taxon>
        <taxon>Crustacea</taxon>
        <taxon>Oligostraca</taxon>
        <taxon>Ostracoda</taxon>
        <taxon>Podocopa</taxon>
        <taxon>Podocopida</taxon>
        <taxon>Cytherocopina</taxon>
        <taxon>Cytheroidea</taxon>
        <taxon>Cytherideidae</taxon>
        <taxon>Cyprideis</taxon>
    </lineage>
</organism>
<evidence type="ECO:0000256" key="6">
    <source>
        <dbReference type="ARBA" id="ARBA00022884"/>
    </source>
</evidence>
<dbReference type="Pfam" id="PF02005">
    <property type="entry name" value="TRM"/>
    <property type="match status" value="2"/>
</dbReference>
<keyword evidence="5 9" id="KW-0819">tRNA processing</keyword>
<evidence type="ECO:0000256" key="5">
    <source>
        <dbReference type="ARBA" id="ARBA00022694"/>
    </source>
</evidence>
<gene>
    <name evidence="11" type="ORF">CTOB1V02_LOCUS10059</name>
</gene>